<keyword evidence="2" id="KW-1185">Reference proteome</keyword>
<name>A0A9D4LFG9_DREPO</name>
<evidence type="ECO:0000313" key="1">
    <source>
        <dbReference type="EMBL" id="KAH3857155.1"/>
    </source>
</evidence>
<dbReference type="EMBL" id="JAIWYP010000003">
    <property type="protein sequence ID" value="KAH3857155.1"/>
    <property type="molecule type" value="Genomic_DNA"/>
</dbReference>
<comment type="caution">
    <text evidence="1">The sequence shown here is derived from an EMBL/GenBank/DDBJ whole genome shotgun (WGS) entry which is preliminary data.</text>
</comment>
<sequence length="53" mass="5939">MNLININTDAFVLKVEKDLGDLIEAKLYVEEVSQPVGLPAQKHVRYQSPSKAK</sequence>
<proteinExistence type="predicted"/>
<dbReference type="Proteomes" id="UP000828390">
    <property type="component" value="Unassembled WGS sequence"/>
</dbReference>
<accession>A0A9D4LFG9</accession>
<gene>
    <name evidence="1" type="ORF">DPMN_099755</name>
</gene>
<protein>
    <submittedName>
        <fullName evidence="1">Uncharacterized protein</fullName>
    </submittedName>
</protein>
<evidence type="ECO:0000313" key="2">
    <source>
        <dbReference type="Proteomes" id="UP000828390"/>
    </source>
</evidence>
<reference evidence="1" key="2">
    <citation type="submission" date="2020-11" db="EMBL/GenBank/DDBJ databases">
        <authorList>
            <person name="McCartney M.A."/>
            <person name="Auch B."/>
            <person name="Kono T."/>
            <person name="Mallez S."/>
            <person name="Becker A."/>
            <person name="Gohl D.M."/>
            <person name="Silverstein K.A.T."/>
            <person name="Koren S."/>
            <person name="Bechman K.B."/>
            <person name="Herman A."/>
            <person name="Abrahante J.E."/>
            <person name="Garbe J."/>
        </authorList>
    </citation>
    <scope>NUCLEOTIDE SEQUENCE</scope>
    <source>
        <strain evidence="1">Duluth1</strain>
        <tissue evidence="1">Whole animal</tissue>
    </source>
</reference>
<dbReference type="AlphaFoldDB" id="A0A9D4LFG9"/>
<organism evidence="1 2">
    <name type="scientific">Dreissena polymorpha</name>
    <name type="common">Zebra mussel</name>
    <name type="synonym">Mytilus polymorpha</name>
    <dbReference type="NCBI Taxonomy" id="45954"/>
    <lineage>
        <taxon>Eukaryota</taxon>
        <taxon>Metazoa</taxon>
        <taxon>Spiralia</taxon>
        <taxon>Lophotrochozoa</taxon>
        <taxon>Mollusca</taxon>
        <taxon>Bivalvia</taxon>
        <taxon>Autobranchia</taxon>
        <taxon>Heteroconchia</taxon>
        <taxon>Euheterodonta</taxon>
        <taxon>Imparidentia</taxon>
        <taxon>Neoheterodontei</taxon>
        <taxon>Myida</taxon>
        <taxon>Dreissenoidea</taxon>
        <taxon>Dreissenidae</taxon>
        <taxon>Dreissena</taxon>
    </lineage>
</organism>
<reference evidence="1" key="1">
    <citation type="journal article" date="2019" name="bioRxiv">
        <title>The Genome of the Zebra Mussel, Dreissena polymorpha: A Resource for Invasive Species Research.</title>
        <authorList>
            <person name="McCartney M.A."/>
            <person name="Auch B."/>
            <person name="Kono T."/>
            <person name="Mallez S."/>
            <person name="Zhang Y."/>
            <person name="Obille A."/>
            <person name="Becker A."/>
            <person name="Abrahante J.E."/>
            <person name="Garbe J."/>
            <person name="Badalamenti J.P."/>
            <person name="Herman A."/>
            <person name="Mangelson H."/>
            <person name="Liachko I."/>
            <person name="Sullivan S."/>
            <person name="Sone E.D."/>
            <person name="Koren S."/>
            <person name="Silverstein K.A.T."/>
            <person name="Beckman K.B."/>
            <person name="Gohl D.M."/>
        </authorList>
    </citation>
    <scope>NUCLEOTIDE SEQUENCE</scope>
    <source>
        <strain evidence="1">Duluth1</strain>
        <tissue evidence="1">Whole animal</tissue>
    </source>
</reference>